<keyword evidence="3" id="KW-1185">Reference proteome</keyword>
<comment type="caution">
    <text evidence="2">The sequence shown here is derived from an EMBL/GenBank/DDBJ whole genome shotgun (WGS) entry which is preliminary data.</text>
</comment>
<gene>
    <name evidence="2" type="ORF">GJR98_06470</name>
</gene>
<feature type="region of interest" description="Disordered" evidence="1">
    <location>
        <begin position="1"/>
        <end position="45"/>
    </location>
</feature>
<name>A0A6G1Z191_9EURY</name>
<proteinExistence type="predicted"/>
<sequence length="45" mass="5151">MRRLASHEPSFADAHEDSFFEEGETEPPSRFLTGDSRVAREERVA</sequence>
<evidence type="ECO:0000313" key="3">
    <source>
        <dbReference type="Proteomes" id="UP000474628"/>
    </source>
</evidence>
<protein>
    <submittedName>
        <fullName evidence="2">Uncharacterized protein</fullName>
    </submittedName>
</protein>
<dbReference type="Proteomes" id="UP000474628">
    <property type="component" value="Unassembled WGS sequence"/>
</dbReference>
<evidence type="ECO:0000256" key="1">
    <source>
        <dbReference type="SAM" id="MobiDB-lite"/>
    </source>
</evidence>
<reference evidence="2 3" key="1">
    <citation type="submission" date="2019-11" db="EMBL/GenBank/DDBJ databases">
        <title>Whole genome sequence of Haloferax sp. MBLA0077.</title>
        <authorList>
            <person name="Seo M.-J."/>
            <person name="Cho E.-S."/>
        </authorList>
    </citation>
    <scope>NUCLEOTIDE SEQUENCE [LARGE SCALE GENOMIC DNA]</scope>
    <source>
        <strain evidence="2 3">MBLA0077</strain>
    </source>
</reference>
<dbReference type="AlphaFoldDB" id="A0A6G1Z191"/>
<accession>A0A6G1Z191</accession>
<organism evidence="2 3">
    <name type="scientific">Haloferax marinisediminis</name>
    <dbReference type="NCBI Taxonomy" id="2666142"/>
    <lineage>
        <taxon>Archaea</taxon>
        <taxon>Methanobacteriati</taxon>
        <taxon>Methanobacteriota</taxon>
        <taxon>Stenosarchaea group</taxon>
        <taxon>Halobacteria</taxon>
        <taxon>Halobacteriales</taxon>
        <taxon>Haloferacaceae</taxon>
        <taxon>Haloferax</taxon>
    </lineage>
</organism>
<dbReference type="EMBL" id="WKJP01000001">
    <property type="protein sequence ID" value="MRW80359.1"/>
    <property type="molecule type" value="Genomic_DNA"/>
</dbReference>
<dbReference type="RefSeq" id="WP_154269713.1">
    <property type="nucleotide sequence ID" value="NZ_WKJP01000001.1"/>
</dbReference>
<evidence type="ECO:0000313" key="2">
    <source>
        <dbReference type="EMBL" id="MRW80359.1"/>
    </source>
</evidence>